<sequence length="86" mass="9844">MLKYSIFRLGLFVVVMLILVLVGMDPIWAAVGAALISMVTSFFVLAGPREEAARKIEARVEENRLRKARKLDDERTDEEAEDQDYR</sequence>
<gene>
    <name evidence="2" type="ORF">NF556_18455</name>
</gene>
<protein>
    <submittedName>
        <fullName evidence="2">DUF4229 domain-containing protein</fullName>
    </submittedName>
</protein>
<keyword evidence="3" id="KW-1185">Reference proteome</keyword>
<dbReference type="RefSeq" id="WP_252592659.1">
    <property type="nucleotide sequence ID" value="NZ_CP099489.1"/>
</dbReference>
<evidence type="ECO:0000313" key="2">
    <source>
        <dbReference type="EMBL" id="USQ79552.1"/>
    </source>
</evidence>
<organism evidence="2 3">
    <name type="scientific">Ornithinimicrobium faecis</name>
    <dbReference type="NCBI Taxonomy" id="2934158"/>
    <lineage>
        <taxon>Bacteria</taxon>
        <taxon>Bacillati</taxon>
        <taxon>Actinomycetota</taxon>
        <taxon>Actinomycetes</taxon>
        <taxon>Micrococcales</taxon>
        <taxon>Ornithinimicrobiaceae</taxon>
        <taxon>Ornithinimicrobium</taxon>
    </lineage>
</organism>
<feature type="transmembrane region" description="Helical" evidence="1">
    <location>
        <begin position="28"/>
        <end position="46"/>
    </location>
</feature>
<dbReference type="InterPro" id="IPR025323">
    <property type="entry name" value="DUF4229"/>
</dbReference>
<dbReference type="EMBL" id="CP099489">
    <property type="protein sequence ID" value="USQ79552.1"/>
    <property type="molecule type" value="Genomic_DNA"/>
</dbReference>
<reference evidence="2" key="1">
    <citation type="submission" date="2022-06" db="EMBL/GenBank/DDBJ databases">
        <title>Ornithinimicrobium HY1793.</title>
        <authorList>
            <person name="Huang Y."/>
        </authorList>
    </citation>
    <scope>NUCLEOTIDE SEQUENCE</scope>
    <source>
        <strain evidence="2">HY1793</strain>
    </source>
</reference>
<evidence type="ECO:0000313" key="3">
    <source>
        <dbReference type="Proteomes" id="UP001056455"/>
    </source>
</evidence>
<dbReference type="Proteomes" id="UP001056455">
    <property type="component" value="Chromosome"/>
</dbReference>
<keyword evidence="1" id="KW-1133">Transmembrane helix</keyword>
<name>A0ABY4YS15_9MICO</name>
<feature type="transmembrane region" description="Helical" evidence="1">
    <location>
        <begin position="5"/>
        <end position="22"/>
    </location>
</feature>
<proteinExistence type="predicted"/>
<evidence type="ECO:0000256" key="1">
    <source>
        <dbReference type="SAM" id="Phobius"/>
    </source>
</evidence>
<accession>A0ABY4YS15</accession>
<keyword evidence="1" id="KW-0812">Transmembrane</keyword>
<dbReference type="Pfam" id="PF14012">
    <property type="entry name" value="DUF4229"/>
    <property type="match status" value="1"/>
</dbReference>
<keyword evidence="1" id="KW-0472">Membrane</keyword>